<evidence type="ECO:0000313" key="2">
    <source>
        <dbReference type="EMBL" id="GJJ15653.1"/>
    </source>
</evidence>
<comment type="caution">
    <text evidence="2">The sequence shown here is derived from an EMBL/GenBank/DDBJ whole genome shotgun (WGS) entry which is preliminary data.</text>
</comment>
<feature type="compositionally biased region" description="Acidic residues" evidence="1">
    <location>
        <begin position="136"/>
        <end position="148"/>
    </location>
</feature>
<dbReference type="Proteomes" id="UP001050691">
    <property type="component" value="Unassembled WGS sequence"/>
</dbReference>
<evidence type="ECO:0000313" key="3">
    <source>
        <dbReference type="Proteomes" id="UP001050691"/>
    </source>
</evidence>
<dbReference type="AlphaFoldDB" id="A0AAV5ARJ8"/>
<organism evidence="2 3">
    <name type="scientific">Clathrus columnatus</name>
    <dbReference type="NCBI Taxonomy" id="1419009"/>
    <lineage>
        <taxon>Eukaryota</taxon>
        <taxon>Fungi</taxon>
        <taxon>Dikarya</taxon>
        <taxon>Basidiomycota</taxon>
        <taxon>Agaricomycotina</taxon>
        <taxon>Agaricomycetes</taxon>
        <taxon>Phallomycetidae</taxon>
        <taxon>Phallales</taxon>
        <taxon>Clathraceae</taxon>
        <taxon>Clathrus</taxon>
    </lineage>
</organism>
<protein>
    <submittedName>
        <fullName evidence="2">Uncharacterized protein</fullName>
    </submittedName>
</protein>
<evidence type="ECO:0000256" key="1">
    <source>
        <dbReference type="SAM" id="MobiDB-lite"/>
    </source>
</evidence>
<name>A0AAV5ARJ8_9AGAM</name>
<feature type="compositionally biased region" description="Basic and acidic residues" evidence="1">
    <location>
        <begin position="79"/>
        <end position="88"/>
    </location>
</feature>
<feature type="region of interest" description="Disordered" evidence="1">
    <location>
        <begin position="77"/>
        <end position="156"/>
    </location>
</feature>
<keyword evidence="3" id="KW-1185">Reference proteome</keyword>
<accession>A0AAV5ARJ8</accession>
<feature type="region of interest" description="Disordered" evidence="1">
    <location>
        <begin position="1"/>
        <end position="22"/>
    </location>
</feature>
<reference evidence="2" key="1">
    <citation type="submission" date="2021-10" db="EMBL/GenBank/DDBJ databases">
        <title>De novo Genome Assembly of Clathrus columnatus (Basidiomycota, Fungi) Using Illumina and Nanopore Sequence Data.</title>
        <authorList>
            <person name="Ogiso-Tanaka E."/>
            <person name="Itagaki H."/>
            <person name="Hosoya T."/>
            <person name="Hosaka K."/>
        </authorList>
    </citation>
    <scope>NUCLEOTIDE SEQUENCE</scope>
    <source>
        <strain evidence="2">MO-923</strain>
    </source>
</reference>
<dbReference type="EMBL" id="BPWL01000011">
    <property type="protein sequence ID" value="GJJ15653.1"/>
    <property type="molecule type" value="Genomic_DNA"/>
</dbReference>
<feature type="compositionally biased region" description="Low complexity" evidence="1">
    <location>
        <begin position="8"/>
        <end position="19"/>
    </location>
</feature>
<proteinExistence type="predicted"/>
<gene>
    <name evidence="2" type="ORF">Clacol_009931</name>
</gene>
<sequence length="489" mass="54293">MTTSNEENSSAAPAGNPNATLEPNIVESYMGECRRHFTEEISRTEAIINILGHIGGSTRGEGIRNLSLRSHLGVLDQNEDARRRETEQNRSQGPPIQRLLEQTIGSTPQEQEVGAGGEANVDSRLGKRPRNRVDDSESDGEGEDEGTFDESSLPWYRADRMKENELPADVKETRKWALQYSQNFKKVKRSLLTSFKRPEFPESEWDNLLRNRPIDLNRVLGHFTHARNDSATEIQIGSARIRTATEHGSTFGQELLKQQQHSIHTGWMSSHNTVTSSAGYSWQVMQPGSSYMMPLAGPVLQQEVTSDSPMQTNSRTSISHISTMVSVLKNSRKGKEESLEPQLTLEGPAGLLKFATGTTAEPVPMTAPPADIGTYARPAGSLGTERETLSVLRKGSSGVERDYTRPRFTRGLIWDNSHLNYSSVISATKYLPAVPSPPENEVNNKTALSTISAHPELFKIITPIWVWVFEALLMKHPNRPLVLSVCRAL</sequence>